<feature type="compositionally biased region" description="Basic and acidic residues" evidence="1">
    <location>
        <begin position="153"/>
        <end position="171"/>
    </location>
</feature>
<reference evidence="3 4" key="1">
    <citation type="submission" date="2023-02" db="EMBL/GenBank/DDBJ databases">
        <title>LHISI_Scaffold_Assembly.</title>
        <authorList>
            <person name="Stuart O.P."/>
            <person name="Cleave R."/>
            <person name="Magrath M.J.L."/>
            <person name="Mikheyev A.S."/>
        </authorList>
    </citation>
    <scope>NUCLEOTIDE SEQUENCE [LARGE SCALE GENOMIC DNA]</scope>
    <source>
        <strain evidence="3">Daus_M_001</strain>
        <tissue evidence="3">Leg muscle</tissue>
    </source>
</reference>
<name>A0ABQ9G5Q5_9NEOP</name>
<feature type="region of interest" description="Disordered" evidence="1">
    <location>
        <begin position="130"/>
        <end position="200"/>
    </location>
</feature>
<evidence type="ECO:0000313" key="3">
    <source>
        <dbReference type="EMBL" id="KAJ8867789.1"/>
    </source>
</evidence>
<evidence type="ECO:0000256" key="1">
    <source>
        <dbReference type="SAM" id="MobiDB-lite"/>
    </source>
</evidence>
<feature type="compositionally biased region" description="Polar residues" evidence="1">
    <location>
        <begin position="466"/>
        <end position="477"/>
    </location>
</feature>
<gene>
    <name evidence="3" type="ORF">PR048_031594</name>
</gene>
<feature type="transmembrane region" description="Helical" evidence="2">
    <location>
        <begin position="696"/>
        <end position="718"/>
    </location>
</feature>
<evidence type="ECO:0000313" key="4">
    <source>
        <dbReference type="Proteomes" id="UP001159363"/>
    </source>
</evidence>
<dbReference type="EMBL" id="JARBHB010000015">
    <property type="protein sequence ID" value="KAJ8867789.1"/>
    <property type="molecule type" value="Genomic_DNA"/>
</dbReference>
<feature type="region of interest" description="Disordered" evidence="1">
    <location>
        <begin position="460"/>
        <end position="495"/>
    </location>
</feature>
<keyword evidence="4" id="KW-1185">Reference proteome</keyword>
<keyword evidence="2" id="KW-1133">Transmembrane helix</keyword>
<keyword evidence="2" id="KW-0472">Membrane</keyword>
<comment type="caution">
    <text evidence="3">The sequence shown here is derived from an EMBL/GenBank/DDBJ whole genome shotgun (WGS) entry which is preliminary data.</text>
</comment>
<organism evidence="3 4">
    <name type="scientific">Dryococelus australis</name>
    <dbReference type="NCBI Taxonomy" id="614101"/>
    <lineage>
        <taxon>Eukaryota</taxon>
        <taxon>Metazoa</taxon>
        <taxon>Ecdysozoa</taxon>
        <taxon>Arthropoda</taxon>
        <taxon>Hexapoda</taxon>
        <taxon>Insecta</taxon>
        <taxon>Pterygota</taxon>
        <taxon>Neoptera</taxon>
        <taxon>Polyneoptera</taxon>
        <taxon>Phasmatodea</taxon>
        <taxon>Verophasmatodea</taxon>
        <taxon>Anareolatae</taxon>
        <taxon>Phasmatidae</taxon>
        <taxon>Eurycanthinae</taxon>
        <taxon>Dryococelus</taxon>
    </lineage>
</organism>
<accession>A0ABQ9G5Q5</accession>
<protein>
    <submittedName>
        <fullName evidence="3">Uncharacterized protein</fullName>
    </submittedName>
</protein>
<evidence type="ECO:0000256" key="2">
    <source>
        <dbReference type="SAM" id="Phobius"/>
    </source>
</evidence>
<sequence length="845" mass="93202">MSILNLICVRNKCEEKQPSLVDRKGPLFSTDLNLPGTKNCQTEAPCTFSRTWPHRKTTLFGLYLGSPACQSHPSLRRCSQSTDFTPPPPRPKLVTLSCVLGALLARCFAVFLLQSGNPASKRATKELQEYTKQHGSQPIDAHSSRPQFNEGNHQTEQDCIDRKTRNSEVKVRSSKMAAWTSSKMADGSEAPKPPTSPPTMTNRVRFLVVGHTSSPPGFSQAGIVPEWCHWSAGFLGDLLFHPPLHSGASPYSPPFTIIGSRSFPSFKNFNGHHLKHYIILNIAHIDVMRREHCAPVQSLALRSYGVLDVRGSVDLSAPALLGLKHGKNLQVRQDCAAVQCSALRGDERELMRMSRRKPTLRPFPQGGRRVAVSGVDACPGEGKENERGMQFCAVAILRALVLSLLLPVSLSFSLGRAVRLSLSLSLSLSVWPPRGAAVYMRDGAGAGKGREKARLGTVPRLPADQSRPSATHTSLLRATTRRQHIDPPSPSASTTCGRCVLTESSCDLGSECIRCSTYTGMRHAACYWSALKTTARQDRIPLLSVRGFSFSRFLLPLFSYLIFPTTIISLFTNPSALSLARRHALTRALPHKPCSSILVYRVSLSFSSFAPQVSRHYSRFQPDKATYQSGTYLPFQPVNGVTVAFILTYPFPDWLREAMGPGLAFDWIPRLTKGFLLNVLLDSKYYYQVLIGERRCYVLLAKAVILLACGLEFAFSAFHLETYSYQSSEITNLHEPGCWRGYLRFANSWLTTVGYLKAGPKIKPVRHCCHSWRPWGPGWGQTCELGDQPVMDVRLCLVGQLAIHAERLSLLVHPSGGDLALGCMSWVALASVFLSGPSPIPLEMG</sequence>
<keyword evidence="2" id="KW-0812">Transmembrane</keyword>
<feature type="transmembrane region" description="Helical" evidence="2">
    <location>
        <begin position="553"/>
        <end position="572"/>
    </location>
</feature>
<dbReference type="Proteomes" id="UP001159363">
    <property type="component" value="Chromosome 14"/>
</dbReference>
<proteinExistence type="predicted"/>